<dbReference type="AlphaFoldDB" id="A0A0A9F724"/>
<organism evidence="1">
    <name type="scientific">Arundo donax</name>
    <name type="common">Giant reed</name>
    <name type="synonym">Donax arundinaceus</name>
    <dbReference type="NCBI Taxonomy" id="35708"/>
    <lineage>
        <taxon>Eukaryota</taxon>
        <taxon>Viridiplantae</taxon>
        <taxon>Streptophyta</taxon>
        <taxon>Embryophyta</taxon>
        <taxon>Tracheophyta</taxon>
        <taxon>Spermatophyta</taxon>
        <taxon>Magnoliopsida</taxon>
        <taxon>Liliopsida</taxon>
        <taxon>Poales</taxon>
        <taxon>Poaceae</taxon>
        <taxon>PACMAD clade</taxon>
        <taxon>Arundinoideae</taxon>
        <taxon>Arundineae</taxon>
        <taxon>Arundo</taxon>
    </lineage>
</organism>
<proteinExistence type="predicted"/>
<reference evidence="1" key="2">
    <citation type="journal article" date="2015" name="Data Brief">
        <title>Shoot transcriptome of the giant reed, Arundo donax.</title>
        <authorList>
            <person name="Barrero R.A."/>
            <person name="Guerrero F.D."/>
            <person name="Moolhuijzen P."/>
            <person name="Goolsby J.A."/>
            <person name="Tidwell J."/>
            <person name="Bellgard S.E."/>
            <person name="Bellgard M.I."/>
        </authorList>
    </citation>
    <scope>NUCLEOTIDE SEQUENCE</scope>
    <source>
        <tissue evidence="1">Shoot tissue taken approximately 20 cm above the soil surface</tissue>
    </source>
</reference>
<evidence type="ECO:0000313" key="1">
    <source>
        <dbReference type="EMBL" id="JAE05951.1"/>
    </source>
</evidence>
<dbReference type="EMBL" id="GBRH01191945">
    <property type="protein sequence ID" value="JAE05951.1"/>
    <property type="molecule type" value="Transcribed_RNA"/>
</dbReference>
<name>A0A0A9F724_ARUDO</name>
<accession>A0A0A9F724</accession>
<sequence>MEKVHILTFNYGLSSFFNHQHQNRSLFNPHLLK</sequence>
<protein>
    <submittedName>
        <fullName evidence="1">Uncharacterized protein</fullName>
    </submittedName>
</protein>
<reference evidence="1" key="1">
    <citation type="submission" date="2014-09" db="EMBL/GenBank/DDBJ databases">
        <authorList>
            <person name="Magalhaes I.L.F."/>
            <person name="Oliveira U."/>
            <person name="Santos F.R."/>
            <person name="Vidigal T.H.D.A."/>
            <person name="Brescovit A.D."/>
            <person name="Santos A.J."/>
        </authorList>
    </citation>
    <scope>NUCLEOTIDE SEQUENCE</scope>
    <source>
        <tissue evidence="1">Shoot tissue taken approximately 20 cm above the soil surface</tissue>
    </source>
</reference>